<reference evidence="3 4" key="1">
    <citation type="submission" date="2014-04" db="EMBL/GenBank/DDBJ databases">
        <authorList>
            <consortium name="DOE Joint Genome Institute"/>
            <person name="Kuo A."/>
            <person name="Tarkka M."/>
            <person name="Buscot F."/>
            <person name="Kohler A."/>
            <person name="Nagy L.G."/>
            <person name="Floudas D."/>
            <person name="Copeland A."/>
            <person name="Barry K.W."/>
            <person name="Cichocki N."/>
            <person name="Veneault-Fourrey C."/>
            <person name="LaButti K."/>
            <person name="Lindquist E.A."/>
            <person name="Lipzen A."/>
            <person name="Lundell T."/>
            <person name="Morin E."/>
            <person name="Murat C."/>
            <person name="Sun H."/>
            <person name="Tunlid A."/>
            <person name="Henrissat B."/>
            <person name="Grigoriev I.V."/>
            <person name="Hibbett D.S."/>
            <person name="Martin F."/>
            <person name="Nordberg H.P."/>
            <person name="Cantor M.N."/>
            <person name="Hua S.X."/>
        </authorList>
    </citation>
    <scope>NUCLEOTIDE SEQUENCE [LARGE SCALE GENOMIC DNA]</scope>
    <source>
        <strain evidence="3 4">F 1598</strain>
    </source>
</reference>
<keyword evidence="4" id="KW-1185">Reference proteome</keyword>
<keyword evidence="1" id="KW-1133">Transmembrane helix</keyword>
<gene>
    <name evidence="3" type="ORF">PILCRDRAFT_16508</name>
</gene>
<feature type="transmembrane region" description="Helical" evidence="1">
    <location>
        <begin position="257"/>
        <end position="283"/>
    </location>
</feature>
<dbReference type="Proteomes" id="UP000054166">
    <property type="component" value="Unassembled WGS sequence"/>
</dbReference>
<feature type="domain" description="DUF6533" evidence="2">
    <location>
        <begin position="28"/>
        <end position="71"/>
    </location>
</feature>
<dbReference type="Pfam" id="PF20151">
    <property type="entry name" value="DUF6533"/>
    <property type="match status" value="1"/>
</dbReference>
<dbReference type="OrthoDB" id="2638860at2759"/>
<feature type="transmembrane region" description="Helical" evidence="1">
    <location>
        <begin position="126"/>
        <end position="145"/>
    </location>
</feature>
<dbReference type="AlphaFoldDB" id="A0A0C3EVJ4"/>
<dbReference type="EMBL" id="KN833172">
    <property type="protein sequence ID" value="KIM72024.1"/>
    <property type="molecule type" value="Genomic_DNA"/>
</dbReference>
<sequence>MSTPSTTSYTPFDSDALGVFSGNTTLNYLIVGFLGLLLYDHTITLDREVEWIWTLRWRLPKIIFILNRYLITSLIFLDCLTNLVYPLSISVSIPSPTAHEISSVLISAQVLQVDYPLVALSTYIELWYRGTSAHYTCLLAVYALVRIKHCCELNLTGPTDGHRKLFVWALGGFFVLALGCATASETLYGRYWHIVLYYEFLPGCWLDTNHSTIPTQWPMWAVFLSVEGVLMLLTAYKVISYRNELNPTITMLARDSLVYFIIVFASLASMLATDVAGDLFAFVKVPTQSITCIAVGRMMMNIRGLILDDPEHTTHLQTLEFAAHTNSSSEIEEVV</sequence>
<reference evidence="4" key="2">
    <citation type="submission" date="2015-01" db="EMBL/GenBank/DDBJ databases">
        <title>Evolutionary Origins and Diversification of the Mycorrhizal Mutualists.</title>
        <authorList>
            <consortium name="DOE Joint Genome Institute"/>
            <consortium name="Mycorrhizal Genomics Consortium"/>
            <person name="Kohler A."/>
            <person name="Kuo A."/>
            <person name="Nagy L.G."/>
            <person name="Floudas D."/>
            <person name="Copeland A."/>
            <person name="Barry K.W."/>
            <person name="Cichocki N."/>
            <person name="Veneault-Fourrey C."/>
            <person name="LaButti K."/>
            <person name="Lindquist E.A."/>
            <person name="Lipzen A."/>
            <person name="Lundell T."/>
            <person name="Morin E."/>
            <person name="Murat C."/>
            <person name="Riley R."/>
            <person name="Ohm R."/>
            <person name="Sun H."/>
            <person name="Tunlid A."/>
            <person name="Henrissat B."/>
            <person name="Grigoriev I.V."/>
            <person name="Hibbett D.S."/>
            <person name="Martin F."/>
        </authorList>
    </citation>
    <scope>NUCLEOTIDE SEQUENCE [LARGE SCALE GENOMIC DNA]</scope>
    <source>
        <strain evidence="4">F 1598</strain>
    </source>
</reference>
<evidence type="ECO:0000259" key="2">
    <source>
        <dbReference type="Pfam" id="PF20151"/>
    </source>
</evidence>
<dbReference type="InterPro" id="IPR045340">
    <property type="entry name" value="DUF6533"/>
</dbReference>
<organism evidence="3 4">
    <name type="scientific">Piloderma croceum (strain F 1598)</name>
    <dbReference type="NCBI Taxonomy" id="765440"/>
    <lineage>
        <taxon>Eukaryota</taxon>
        <taxon>Fungi</taxon>
        <taxon>Dikarya</taxon>
        <taxon>Basidiomycota</taxon>
        <taxon>Agaricomycotina</taxon>
        <taxon>Agaricomycetes</taxon>
        <taxon>Agaricomycetidae</taxon>
        <taxon>Atheliales</taxon>
        <taxon>Atheliaceae</taxon>
        <taxon>Piloderma</taxon>
    </lineage>
</organism>
<proteinExistence type="predicted"/>
<evidence type="ECO:0000313" key="4">
    <source>
        <dbReference type="Proteomes" id="UP000054166"/>
    </source>
</evidence>
<dbReference type="HOGENOM" id="CLU_035509_12_0_1"/>
<dbReference type="InParanoid" id="A0A0C3EVJ4"/>
<feature type="transmembrane region" description="Helical" evidence="1">
    <location>
        <begin position="165"/>
        <end position="184"/>
    </location>
</feature>
<feature type="transmembrane region" description="Helical" evidence="1">
    <location>
        <begin position="20"/>
        <end position="39"/>
    </location>
</feature>
<name>A0A0C3EVJ4_PILCF</name>
<feature type="transmembrane region" description="Helical" evidence="1">
    <location>
        <begin position="59"/>
        <end position="77"/>
    </location>
</feature>
<keyword evidence="1" id="KW-0812">Transmembrane</keyword>
<evidence type="ECO:0000313" key="3">
    <source>
        <dbReference type="EMBL" id="KIM72024.1"/>
    </source>
</evidence>
<protein>
    <recommendedName>
        <fullName evidence="2">DUF6533 domain-containing protein</fullName>
    </recommendedName>
</protein>
<accession>A0A0C3EVJ4</accession>
<evidence type="ECO:0000256" key="1">
    <source>
        <dbReference type="SAM" id="Phobius"/>
    </source>
</evidence>
<keyword evidence="1" id="KW-0472">Membrane</keyword>
<feature type="transmembrane region" description="Helical" evidence="1">
    <location>
        <begin position="217"/>
        <end position="236"/>
    </location>
</feature>